<keyword evidence="2" id="KW-0812">Transmembrane</keyword>
<keyword evidence="2" id="KW-1133">Transmembrane helix</keyword>
<feature type="region of interest" description="Disordered" evidence="1">
    <location>
        <begin position="16"/>
        <end position="60"/>
    </location>
</feature>
<accession>A0A5D3AM20</accession>
<feature type="compositionally biased region" description="Basic and acidic residues" evidence="1">
    <location>
        <begin position="271"/>
        <end position="282"/>
    </location>
</feature>
<feature type="compositionally biased region" description="Basic residues" evidence="1">
    <location>
        <begin position="144"/>
        <end position="156"/>
    </location>
</feature>
<feature type="compositionally biased region" description="Polar residues" evidence="1">
    <location>
        <begin position="257"/>
        <end position="270"/>
    </location>
</feature>
<feature type="compositionally biased region" description="Basic and acidic residues" evidence="1">
    <location>
        <begin position="222"/>
        <end position="231"/>
    </location>
</feature>
<evidence type="ECO:0000256" key="1">
    <source>
        <dbReference type="SAM" id="MobiDB-lite"/>
    </source>
</evidence>
<keyword evidence="4" id="KW-1185">Reference proteome</keyword>
<organism evidence="3 4">
    <name type="scientific">Cryptococcus floricola</name>
    <dbReference type="NCBI Taxonomy" id="2591691"/>
    <lineage>
        <taxon>Eukaryota</taxon>
        <taxon>Fungi</taxon>
        <taxon>Dikarya</taxon>
        <taxon>Basidiomycota</taxon>
        <taxon>Agaricomycotina</taxon>
        <taxon>Tremellomycetes</taxon>
        <taxon>Tremellales</taxon>
        <taxon>Cryptococcaceae</taxon>
        <taxon>Cryptococcus</taxon>
    </lineage>
</organism>
<feature type="transmembrane region" description="Helical" evidence="2">
    <location>
        <begin position="62"/>
        <end position="84"/>
    </location>
</feature>
<dbReference type="AlphaFoldDB" id="A0A5D3AM20"/>
<feature type="compositionally biased region" description="Polar residues" evidence="1">
    <location>
        <begin position="24"/>
        <end position="45"/>
    </location>
</feature>
<evidence type="ECO:0000313" key="3">
    <source>
        <dbReference type="EMBL" id="TYJ51429.1"/>
    </source>
</evidence>
<proteinExistence type="predicted"/>
<feature type="compositionally biased region" description="Polar residues" evidence="1">
    <location>
        <begin position="561"/>
        <end position="573"/>
    </location>
</feature>
<feature type="region of interest" description="Disordered" evidence="1">
    <location>
        <begin position="244"/>
        <end position="316"/>
    </location>
</feature>
<comment type="caution">
    <text evidence="3">The sequence shown here is derived from an EMBL/GenBank/DDBJ whole genome shotgun (WGS) entry which is preliminary data.</text>
</comment>
<feature type="region of interest" description="Disordered" evidence="1">
    <location>
        <begin position="98"/>
        <end position="167"/>
    </location>
</feature>
<reference evidence="3 4" key="1">
    <citation type="submission" date="2017-05" db="EMBL/GenBank/DDBJ databases">
        <title>The Genome Sequence of Tsuchiyaea wingfieldii DSM 27421.</title>
        <authorList>
            <person name="Cuomo C."/>
            <person name="Passer A."/>
            <person name="Billmyre B."/>
            <person name="Heitman J."/>
        </authorList>
    </citation>
    <scope>NUCLEOTIDE SEQUENCE [LARGE SCALE GENOMIC DNA]</scope>
    <source>
        <strain evidence="3 4">DSM 27421</strain>
    </source>
</reference>
<feature type="region of interest" description="Disordered" evidence="1">
    <location>
        <begin position="209"/>
        <end position="232"/>
    </location>
</feature>
<sequence length="573" mass="61301">MLPLVLLLAALAEARPQGQDGGENRQNGGSRGSMTQHSMASTPTESSASDSSSSSDSSKTGVSTAVIVPVVVVIVLGTILLLVFKFRKWITSKWNERFSSTRRSRSGTDAASRILTADELSGSPSRTNVDNNAAGGADAGNGNRNRRGANGRPRRTRNGEYLRRTESGRSIRTLPVYSKEAGDEELVLVRQRSSSIMSDDTVTLEHETIVEESESFPTHNRTSSEETRPEPITEEAVELIAGVEPESPTPMPHSAPATITQNPDRTSTPDASRHDSITRRGWGEAPTYLEAMSSPPISSPNADLEAGTDNRPVPTLRTRTSSAFKDFLSRAGFSNQSRPMEMSQHPHSSTALPLLQPVTSRISTQSSLHPGTSTYPSPWHSSHSLLISSPIPNTAMRASFDSTAIPRAGLSDDQMRFLSSNEAVNLVGVRMQDPPEGRKNKRRRGSEAVSVLALGGSGEREGQGQEEEEGGQGPPTWEQSEEHRRSLILSPTPGEGEGSGSGAIQAEDTEQRGGASESERQEEIPSQATVPKPSSPSTSSPALLPPAPVFEVEPPTPVAGQMTSQIPSPTIRV</sequence>
<evidence type="ECO:0000256" key="2">
    <source>
        <dbReference type="SAM" id="Phobius"/>
    </source>
</evidence>
<dbReference type="Proteomes" id="UP000322245">
    <property type="component" value="Unassembled WGS sequence"/>
</dbReference>
<feature type="compositionally biased region" description="Basic and acidic residues" evidence="1">
    <location>
        <begin position="157"/>
        <end position="167"/>
    </location>
</feature>
<keyword evidence="2" id="KW-0472">Membrane</keyword>
<name>A0A5D3AM20_9TREE</name>
<feature type="compositionally biased region" description="Low complexity" evidence="1">
    <location>
        <begin position="529"/>
        <end position="542"/>
    </location>
</feature>
<evidence type="ECO:0000313" key="4">
    <source>
        <dbReference type="Proteomes" id="UP000322245"/>
    </source>
</evidence>
<feature type="region of interest" description="Disordered" evidence="1">
    <location>
        <begin position="428"/>
        <end position="573"/>
    </location>
</feature>
<protein>
    <submittedName>
        <fullName evidence="3">Uncharacterized protein</fullName>
    </submittedName>
</protein>
<gene>
    <name evidence="3" type="ORF">B9479_008000</name>
</gene>
<feature type="compositionally biased region" description="Low complexity" evidence="1">
    <location>
        <begin position="46"/>
        <end position="58"/>
    </location>
</feature>
<dbReference type="EMBL" id="NIDF01000242">
    <property type="protein sequence ID" value="TYJ51429.1"/>
    <property type="molecule type" value="Genomic_DNA"/>
</dbReference>
<feature type="compositionally biased region" description="Low complexity" evidence="1">
    <location>
        <begin position="131"/>
        <end position="143"/>
    </location>
</feature>